<dbReference type="Proteomes" id="UP000751190">
    <property type="component" value="Unassembled WGS sequence"/>
</dbReference>
<dbReference type="EMBL" id="JAGTXO010000076">
    <property type="protein sequence ID" value="KAG8457254.1"/>
    <property type="molecule type" value="Genomic_DNA"/>
</dbReference>
<dbReference type="AlphaFoldDB" id="A0A8J6C156"/>
<evidence type="ECO:0000256" key="1">
    <source>
        <dbReference type="SAM" id="MobiDB-lite"/>
    </source>
</evidence>
<proteinExistence type="predicted"/>
<organism evidence="2 3">
    <name type="scientific">Diacronema lutheri</name>
    <name type="common">Unicellular marine alga</name>
    <name type="synonym">Monochrysis lutheri</name>
    <dbReference type="NCBI Taxonomy" id="2081491"/>
    <lineage>
        <taxon>Eukaryota</taxon>
        <taxon>Haptista</taxon>
        <taxon>Haptophyta</taxon>
        <taxon>Pavlovophyceae</taxon>
        <taxon>Pavlovales</taxon>
        <taxon>Pavlovaceae</taxon>
        <taxon>Diacronema</taxon>
    </lineage>
</organism>
<dbReference type="PANTHER" id="PTHR40429:SF1">
    <property type="entry name" value="FLAGELLAR ASSOCIATED PROTEIN"/>
    <property type="match status" value="1"/>
</dbReference>
<evidence type="ECO:0000313" key="3">
    <source>
        <dbReference type="Proteomes" id="UP000751190"/>
    </source>
</evidence>
<sequence length="111" mass="11965">MTEAEAPKKTKLRSSFGPQHLSRRTSEPAHSVPKGPRTHPNLFISAEHCKRTQAADMPGPTLVYSSFGTAGKAISRADGRHLKSASFKFATSKRFDERALSIGPGPAAYAN</sequence>
<accession>A0A8J6C156</accession>
<comment type="caution">
    <text evidence="2">The sequence shown here is derived from an EMBL/GenBank/DDBJ whole genome shotgun (WGS) entry which is preliminary data.</text>
</comment>
<reference evidence="2" key="1">
    <citation type="submission" date="2021-05" db="EMBL/GenBank/DDBJ databases">
        <title>The genome of the haptophyte Pavlova lutheri (Diacronema luteri, Pavlovales) - a model for lipid biosynthesis in eukaryotic algae.</title>
        <authorList>
            <person name="Hulatt C.J."/>
            <person name="Posewitz M.C."/>
        </authorList>
    </citation>
    <scope>NUCLEOTIDE SEQUENCE</scope>
    <source>
        <strain evidence="2">NIVA-4/92</strain>
    </source>
</reference>
<name>A0A8J6C156_DIALT</name>
<feature type="region of interest" description="Disordered" evidence="1">
    <location>
        <begin position="1"/>
        <end position="41"/>
    </location>
</feature>
<gene>
    <name evidence="2" type="ORF">KFE25_011928</name>
</gene>
<evidence type="ECO:0000313" key="2">
    <source>
        <dbReference type="EMBL" id="KAG8457254.1"/>
    </source>
</evidence>
<dbReference type="PANTHER" id="PTHR40429">
    <property type="entry name" value="FLAGELLAR ASSOCIATED PROTEIN"/>
    <property type="match status" value="1"/>
</dbReference>
<keyword evidence="3" id="KW-1185">Reference proteome</keyword>
<protein>
    <submittedName>
        <fullName evidence="2">Uncharacterized protein</fullName>
    </submittedName>
</protein>